<organism evidence="2 3">
    <name type="scientific">Mycena rosella</name>
    <name type="common">Pink bonnet</name>
    <name type="synonym">Agaricus rosellus</name>
    <dbReference type="NCBI Taxonomy" id="1033263"/>
    <lineage>
        <taxon>Eukaryota</taxon>
        <taxon>Fungi</taxon>
        <taxon>Dikarya</taxon>
        <taxon>Basidiomycota</taxon>
        <taxon>Agaricomycotina</taxon>
        <taxon>Agaricomycetes</taxon>
        <taxon>Agaricomycetidae</taxon>
        <taxon>Agaricales</taxon>
        <taxon>Marasmiineae</taxon>
        <taxon>Mycenaceae</taxon>
        <taxon>Mycena</taxon>
    </lineage>
</organism>
<feature type="compositionally biased region" description="Basic and acidic residues" evidence="1">
    <location>
        <begin position="322"/>
        <end position="334"/>
    </location>
</feature>
<feature type="region of interest" description="Disordered" evidence="1">
    <location>
        <begin position="316"/>
        <end position="448"/>
    </location>
</feature>
<proteinExistence type="predicted"/>
<feature type="region of interest" description="Disordered" evidence="1">
    <location>
        <begin position="1"/>
        <end position="21"/>
    </location>
</feature>
<feature type="compositionally biased region" description="Basic and acidic residues" evidence="1">
    <location>
        <begin position="341"/>
        <end position="366"/>
    </location>
</feature>
<evidence type="ECO:0000256" key="1">
    <source>
        <dbReference type="SAM" id="MobiDB-lite"/>
    </source>
</evidence>
<keyword evidence="3" id="KW-1185">Reference proteome</keyword>
<dbReference type="AlphaFoldDB" id="A0AAD7DZR7"/>
<name>A0AAD7DZR7_MYCRO</name>
<evidence type="ECO:0000313" key="2">
    <source>
        <dbReference type="EMBL" id="KAJ7703539.1"/>
    </source>
</evidence>
<gene>
    <name evidence="2" type="ORF">B0H17DRAFT_1127173</name>
</gene>
<accession>A0AAD7DZR7</accession>
<sequence length="448" mass="49971">MPRVARSNLKKAGDLRASKDEAQKTALQLHKQELEKLQNKRRSAKDIGEEFGLPNLILFNSCVSICRAKKGYTNNQLGISWIKKFHDQTKDKTDSMSHYTGEFLDFAQEHNILVMGCFPHCTAVMQGLDVACFGALKINCGNEKDDFEGRTGEEADGGNFLQIYPSPVSAVLDAFHKVRTACDKENSGACPTSSRDRQTSPRRPLASRENTTSLMLTPHVNRMMDGLASTSASFLLNMPNSTPILSRLLEDPTWDMILRSPQGPRSKEDLENGNCILRSTMRDQCNRTKQGEEIIEAQNAQLSNSVVLYIIKSNDENEDEERVAKKQKTADLRTKKAQWRAAEKKRIDSEHRDHHAAWERKRERMKNLVNGMGSSSQQAKGAEISKAEGEDVDGNASEDAEMQSGDESSESSDSEPELESEEDMCTSLVWAELQGPTKAENSAHTELA</sequence>
<feature type="region of interest" description="Disordered" evidence="1">
    <location>
        <begin position="184"/>
        <end position="211"/>
    </location>
</feature>
<feature type="compositionally biased region" description="Acidic residues" evidence="1">
    <location>
        <begin position="407"/>
        <end position="424"/>
    </location>
</feature>
<feature type="compositionally biased region" description="Basic and acidic residues" evidence="1">
    <location>
        <begin position="11"/>
        <end position="21"/>
    </location>
</feature>
<feature type="compositionally biased region" description="Acidic residues" evidence="1">
    <location>
        <begin position="390"/>
        <end position="401"/>
    </location>
</feature>
<dbReference type="Proteomes" id="UP001221757">
    <property type="component" value="Unassembled WGS sequence"/>
</dbReference>
<dbReference type="EMBL" id="JARKIE010000012">
    <property type="protein sequence ID" value="KAJ7703539.1"/>
    <property type="molecule type" value="Genomic_DNA"/>
</dbReference>
<protein>
    <recommendedName>
        <fullName evidence="4">DDE-1 domain-containing protein</fullName>
    </recommendedName>
</protein>
<reference evidence="2" key="1">
    <citation type="submission" date="2023-03" db="EMBL/GenBank/DDBJ databases">
        <title>Massive genome expansion in bonnet fungi (Mycena s.s.) driven by repeated elements and novel gene families across ecological guilds.</title>
        <authorList>
            <consortium name="Lawrence Berkeley National Laboratory"/>
            <person name="Harder C.B."/>
            <person name="Miyauchi S."/>
            <person name="Viragh M."/>
            <person name="Kuo A."/>
            <person name="Thoen E."/>
            <person name="Andreopoulos B."/>
            <person name="Lu D."/>
            <person name="Skrede I."/>
            <person name="Drula E."/>
            <person name="Henrissat B."/>
            <person name="Morin E."/>
            <person name="Kohler A."/>
            <person name="Barry K."/>
            <person name="LaButti K."/>
            <person name="Morin E."/>
            <person name="Salamov A."/>
            <person name="Lipzen A."/>
            <person name="Mereny Z."/>
            <person name="Hegedus B."/>
            <person name="Baldrian P."/>
            <person name="Stursova M."/>
            <person name="Weitz H."/>
            <person name="Taylor A."/>
            <person name="Grigoriev I.V."/>
            <person name="Nagy L.G."/>
            <person name="Martin F."/>
            <person name="Kauserud H."/>
        </authorList>
    </citation>
    <scope>NUCLEOTIDE SEQUENCE</scope>
    <source>
        <strain evidence="2">CBHHK067</strain>
    </source>
</reference>
<comment type="caution">
    <text evidence="2">The sequence shown here is derived from an EMBL/GenBank/DDBJ whole genome shotgun (WGS) entry which is preliminary data.</text>
</comment>
<evidence type="ECO:0000313" key="3">
    <source>
        <dbReference type="Proteomes" id="UP001221757"/>
    </source>
</evidence>
<evidence type="ECO:0008006" key="4">
    <source>
        <dbReference type="Google" id="ProtNLM"/>
    </source>
</evidence>